<dbReference type="InterPro" id="IPR005467">
    <property type="entry name" value="His_kinase_dom"/>
</dbReference>
<dbReference type="SMART" id="SM00387">
    <property type="entry name" value="HATPase_c"/>
    <property type="match status" value="1"/>
</dbReference>
<sequence>FVNLFQNARDAFEKDSRGERWLRIHVSRDENNAVIVVEDNAGGIPAETLERIFEPYFTTKHSSQGTGLGLFMSRMIVQKSFRGSLEALNSLKGALFVIKIPLSETQPSPSLSQDQEGAT</sequence>
<dbReference type="GO" id="GO:0005524">
    <property type="term" value="F:ATP binding"/>
    <property type="evidence" value="ECO:0007669"/>
    <property type="project" value="UniProtKB-KW"/>
</dbReference>
<dbReference type="SUPFAM" id="SSF55874">
    <property type="entry name" value="ATPase domain of HSP90 chaperone/DNA topoisomerase II/histidine kinase"/>
    <property type="match status" value="1"/>
</dbReference>
<evidence type="ECO:0000256" key="6">
    <source>
        <dbReference type="ARBA" id="ARBA00022840"/>
    </source>
</evidence>
<feature type="domain" description="Histidine kinase" evidence="8">
    <location>
        <begin position="1"/>
        <end position="104"/>
    </location>
</feature>
<keyword evidence="5" id="KW-0418">Kinase</keyword>
<proteinExistence type="predicted"/>
<comment type="catalytic activity">
    <reaction evidence="1">
        <text>ATP + protein L-histidine = ADP + protein N-phospho-L-histidine.</text>
        <dbReference type="EC" id="2.7.13.3"/>
    </reaction>
</comment>
<evidence type="ECO:0000313" key="9">
    <source>
        <dbReference type="EMBL" id="HFC03269.1"/>
    </source>
</evidence>
<dbReference type="PANTHER" id="PTHR43065">
    <property type="entry name" value="SENSOR HISTIDINE KINASE"/>
    <property type="match status" value="1"/>
</dbReference>
<dbReference type="GO" id="GO:0000160">
    <property type="term" value="P:phosphorelay signal transduction system"/>
    <property type="evidence" value="ECO:0007669"/>
    <property type="project" value="UniProtKB-KW"/>
</dbReference>
<dbReference type="InterPro" id="IPR003594">
    <property type="entry name" value="HATPase_dom"/>
</dbReference>
<dbReference type="InterPro" id="IPR004358">
    <property type="entry name" value="Sig_transdc_His_kin-like_C"/>
</dbReference>
<evidence type="ECO:0000256" key="4">
    <source>
        <dbReference type="ARBA" id="ARBA00022741"/>
    </source>
</evidence>
<evidence type="ECO:0000256" key="5">
    <source>
        <dbReference type="ARBA" id="ARBA00022777"/>
    </source>
</evidence>
<evidence type="ECO:0000259" key="8">
    <source>
        <dbReference type="PROSITE" id="PS50109"/>
    </source>
</evidence>
<dbReference type="PRINTS" id="PR00344">
    <property type="entry name" value="BCTRLSENSOR"/>
</dbReference>
<reference evidence="9" key="1">
    <citation type="journal article" date="2020" name="mSystems">
        <title>Genome- and Community-Level Interaction Insights into Carbon Utilization and Element Cycling Functions of Hydrothermarchaeota in Hydrothermal Sediment.</title>
        <authorList>
            <person name="Zhou Z."/>
            <person name="Liu Y."/>
            <person name="Xu W."/>
            <person name="Pan J."/>
            <person name="Luo Z.H."/>
            <person name="Li M."/>
        </authorList>
    </citation>
    <scope>NUCLEOTIDE SEQUENCE [LARGE SCALE GENOMIC DNA]</scope>
    <source>
        <strain evidence="9">HyVt-513</strain>
    </source>
</reference>
<dbReference type="Gene3D" id="3.30.565.10">
    <property type="entry name" value="Histidine kinase-like ATPase, C-terminal domain"/>
    <property type="match status" value="1"/>
</dbReference>
<dbReference type="InterPro" id="IPR036890">
    <property type="entry name" value="HATPase_C_sf"/>
</dbReference>
<dbReference type="PANTHER" id="PTHR43065:SF46">
    <property type="entry name" value="C4-DICARBOXYLATE TRANSPORT SENSOR PROTEIN DCTB"/>
    <property type="match status" value="1"/>
</dbReference>
<keyword evidence="4" id="KW-0547">Nucleotide-binding</keyword>
<dbReference type="Pfam" id="PF02518">
    <property type="entry name" value="HATPase_c"/>
    <property type="match status" value="1"/>
</dbReference>
<evidence type="ECO:0000256" key="1">
    <source>
        <dbReference type="ARBA" id="ARBA00000085"/>
    </source>
</evidence>
<dbReference type="Proteomes" id="UP000885722">
    <property type="component" value="Unassembled WGS sequence"/>
</dbReference>
<protein>
    <recommendedName>
        <fullName evidence="2">histidine kinase</fullName>
        <ecNumber evidence="2">2.7.13.3</ecNumber>
    </recommendedName>
</protein>
<feature type="non-terminal residue" evidence="9">
    <location>
        <position position="1"/>
    </location>
</feature>
<dbReference type="EC" id="2.7.13.3" evidence="2"/>
<evidence type="ECO:0000256" key="2">
    <source>
        <dbReference type="ARBA" id="ARBA00012438"/>
    </source>
</evidence>
<accession>A0A7V2WLK1</accession>
<name>A0A7V2WLK1_9BACT</name>
<keyword evidence="6" id="KW-0067">ATP-binding</keyword>
<dbReference type="AlphaFoldDB" id="A0A7V2WLK1"/>
<evidence type="ECO:0000256" key="3">
    <source>
        <dbReference type="ARBA" id="ARBA00022679"/>
    </source>
</evidence>
<gene>
    <name evidence="9" type="ORF">ENJ74_00210</name>
</gene>
<dbReference type="PROSITE" id="PS50109">
    <property type="entry name" value="HIS_KIN"/>
    <property type="match status" value="1"/>
</dbReference>
<comment type="caution">
    <text evidence="9">The sequence shown here is derived from an EMBL/GenBank/DDBJ whole genome shotgun (WGS) entry which is preliminary data.</text>
</comment>
<keyword evidence="3" id="KW-0808">Transferase</keyword>
<dbReference type="EMBL" id="DRNO01000016">
    <property type="protein sequence ID" value="HFC03269.1"/>
    <property type="molecule type" value="Genomic_DNA"/>
</dbReference>
<organism evidence="9">
    <name type="scientific">Nitratifractor salsuginis</name>
    <dbReference type="NCBI Taxonomy" id="269261"/>
    <lineage>
        <taxon>Bacteria</taxon>
        <taxon>Pseudomonadati</taxon>
        <taxon>Campylobacterota</taxon>
        <taxon>Epsilonproteobacteria</taxon>
        <taxon>Campylobacterales</taxon>
        <taxon>Sulfurovaceae</taxon>
        <taxon>Nitratifractor</taxon>
    </lineage>
</organism>
<evidence type="ECO:0000256" key="7">
    <source>
        <dbReference type="ARBA" id="ARBA00023012"/>
    </source>
</evidence>
<dbReference type="GO" id="GO:0004673">
    <property type="term" value="F:protein histidine kinase activity"/>
    <property type="evidence" value="ECO:0007669"/>
    <property type="project" value="UniProtKB-EC"/>
</dbReference>
<keyword evidence="7" id="KW-0902">Two-component regulatory system</keyword>